<dbReference type="InterPro" id="IPR001932">
    <property type="entry name" value="PPM-type_phosphatase-like_dom"/>
</dbReference>
<evidence type="ECO:0000313" key="4">
    <source>
        <dbReference type="Proteomes" id="UP001143328"/>
    </source>
</evidence>
<organism evidence="3 4">
    <name type="scientific">Pseudomonas turukhanskensis</name>
    <dbReference type="NCBI Taxonomy" id="1806536"/>
    <lineage>
        <taxon>Bacteria</taxon>
        <taxon>Pseudomonadati</taxon>
        <taxon>Pseudomonadota</taxon>
        <taxon>Gammaproteobacteria</taxon>
        <taxon>Pseudomonadales</taxon>
        <taxon>Pseudomonadaceae</taxon>
        <taxon>Pseudomonas</taxon>
    </lineage>
</organism>
<dbReference type="CDD" id="cd04598">
    <property type="entry name" value="CBS_pair_GGDEF_EAL"/>
    <property type="match status" value="1"/>
</dbReference>
<dbReference type="SUPFAM" id="SSF81606">
    <property type="entry name" value="PP2C-like"/>
    <property type="match status" value="1"/>
</dbReference>
<dbReference type="Gene3D" id="3.60.40.10">
    <property type="entry name" value="PPM-type phosphatase domain"/>
    <property type="match status" value="1"/>
</dbReference>
<gene>
    <name evidence="3" type="ORF">GCM10017655_19020</name>
</gene>
<keyword evidence="4" id="KW-1185">Reference proteome</keyword>
<dbReference type="EMBL" id="BSFN01000004">
    <property type="protein sequence ID" value="GLK88840.1"/>
    <property type="molecule type" value="Genomic_DNA"/>
</dbReference>
<protein>
    <recommendedName>
        <fullName evidence="2">PPM-type phosphatase domain-containing protein</fullName>
    </recommendedName>
</protein>
<evidence type="ECO:0000313" key="3">
    <source>
        <dbReference type="EMBL" id="GLK88840.1"/>
    </source>
</evidence>
<dbReference type="Pfam" id="PF07228">
    <property type="entry name" value="SpoIIE"/>
    <property type="match status" value="1"/>
</dbReference>
<dbReference type="InterPro" id="IPR052016">
    <property type="entry name" value="Bact_Sigma-Reg"/>
</dbReference>
<dbReference type="InterPro" id="IPR046342">
    <property type="entry name" value="CBS_dom_sf"/>
</dbReference>
<reference evidence="3" key="2">
    <citation type="submission" date="2023-01" db="EMBL/GenBank/DDBJ databases">
        <authorList>
            <person name="Sun Q."/>
            <person name="Evtushenko L."/>
        </authorList>
    </citation>
    <scope>NUCLEOTIDE SEQUENCE</scope>
    <source>
        <strain evidence="3">VKM B-2935</strain>
    </source>
</reference>
<dbReference type="SMART" id="SM00331">
    <property type="entry name" value="PP2C_SIG"/>
    <property type="match status" value="1"/>
</dbReference>
<dbReference type="GO" id="GO:0016791">
    <property type="term" value="F:phosphatase activity"/>
    <property type="evidence" value="ECO:0007669"/>
    <property type="project" value="TreeGrafter"/>
</dbReference>
<dbReference type="SUPFAM" id="SSF54631">
    <property type="entry name" value="CBS-domain pair"/>
    <property type="match status" value="1"/>
</dbReference>
<comment type="caution">
    <text evidence="3">The sequence shown here is derived from an EMBL/GenBank/DDBJ whole genome shotgun (WGS) entry which is preliminary data.</text>
</comment>
<evidence type="ECO:0000256" key="1">
    <source>
        <dbReference type="ARBA" id="ARBA00022801"/>
    </source>
</evidence>
<dbReference type="Proteomes" id="UP001143328">
    <property type="component" value="Unassembled WGS sequence"/>
</dbReference>
<name>A0A9W6NFI2_9PSED</name>
<reference evidence="3" key="1">
    <citation type="journal article" date="2014" name="Int. J. Syst. Evol. Microbiol.">
        <title>Complete genome sequence of Corynebacterium casei LMG S-19264T (=DSM 44701T), isolated from a smear-ripened cheese.</title>
        <authorList>
            <consortium name="US DOE Joint Genome Institute (JGI-PGF)"/>
            <person name="Walter F."/>
            <person name="Albersmeier A."/>
            <person name="Kalinowski J."/>
            <person name="Ruckert C."/>
        </authorList>
    </citation>
    <scope>NUCLEOTIDE SEQUENCE</scope>
    <source>
        <strain evidence="3">VKM B-2935</strain>
    </source>
</reference>
<accession>A0A9W6NFI2</accession>
<dbReference type="InterPro" id="IPR036457">
    <property type="entry name" value="PPM-type-like_dom_sf"/>
</dbReference>
<proteinExistence type="predicted"/>
<feature type="domain" description="PPM-type phosphatase" evidence="2">
    <location>
        <begin position="189"/>
        <end position="422"/>
    </location>
</feature>
<keyword evidence="1" id="KW-0378">Hydrolase</keyword>
<dbReference type="PANTHER" id="PTHR43156">
    <property type="entry name" value="STAGE II SPORULATION PROTEIN E-RELATED"/>
    <property type="match status" value="1"/>
</dbReference>
<dbReference type="PANTHER" id="PTHR43156:SF9">
    <property type="entry name" value="HAMP DOMAIN-CONTAINING PROTEIN"/>
    <property type="match status" value="1"/>
</dbReference>
<sequence length="431" mass="47066">MPSPRFRDGSSMLTETQQFMRPRLPKDHRCAGDLCVEAPAISADTTNSLVMEIFAAQKEELVCLAVVENGRPIGLINRNIFLSQMSKPFHREIYDKKSCIAFMDKEPLVVDADMSIEDLSFKTVEYGEKALADGFIVTRDGAFMGLGNGLRLMGVVAAIQAERNRQMMQSIEYASVIQRAMLRASRDALASTLNDAALVWEPRDVVGGDFYHFTAYHDGWFGAIADCTGHGVPGAFMTMIASSSLTQALAQHGPRDPAQLLSAVNRSVKGLLGQVNGVDDTPESDDGLDAAFIWFDSAACTLSFAGANLGLHILAPGAEQFESHAGQRMGVGYVNSDLDYQWPISRIAVAPDSLVFITTDGLIDQVGGPKRISLGKRNVFKAIVEHREQPTAEICSALQRTLAGWQQGQTRRDDVTLFCARLLVTSRNNDE</sequence>
<evidence type="ECO:0000259" key="2">
    <source>
        <dbReference type="SMART" id="SM00331"/>
    </source>
</evidence>
<dbReference type="AlphaFoldDB" id="A0A9W6NFI2"/>